<dbReference type="InterPro" id="IPR036188">
    <property type="entry name" value="FAD/NAD-bd_sf"/>
</dbReference>
<name>Q2IVH2_RHOP2</name>
<evidence type="ECO:0000313" key="8">
    <source>
        <dbReference type="Proteomes" id="UP000008809"/>
    </source>
</evidence>
<evidence type="ECO:0000256" key="5">
    <source>
        <dbReference type="SAM" id="Phobius"/>
    </source>
</evidence>
<evidence type="ECO:0000259" key="6">
    <source>
        <dbReference type="Pfam" id="PF00890"/>
    </source>
</evidence>
<dbReference type="NCBIfam" id="NF009477">
    <property type="entry name" value="PRK12843.1"/>
    <property type="match status" value="1"/>
</dbReference>
<dbReference type="HOGENOM" id="CLU_011398_4_2_5"/>
<keyword evidence="8" id="KW-1185">Reference proteome</keyword>
<dbReference type="RefSeq" id="WP_011441972.1">
    <property type="nucleotide sequence ID" value="NC_007778.1"/>
</dbReference>
<keyword evidence="5" id="KW-0812">Transmembrane</keyword>
<dbReference type="STRING" id="316058.RPB_3090"/>
<organism evidence="7 8">
    <name type="scientific">Rhodopseudomonas palustris (strain HaA2)</name>
    <dbReference type="NCBI Taxonomy" id="316058"/>
    <lineage>
        <taxon>Bacteria</taxon>
        <taxon>Pseudomonadati</taxon>
        <taxon>Pseudomonadota</taxon>
        <taxon>Alphaproteobacteria</taxon>
        <taxon>Hyphomicrobiales</taxon>
        <taxon>Nitrobacteraceae</taxon>
        <taxon>Rhodopseudomonas</taxon>
    </lineage>
</organism>
<dbReference type="Gene3D" id="3.50.50.60">
    <property type="entry name" value="FAD/NAD(P)-binding domain"/>
    <property type="match status" value="2"/>
</dbReference>
<evidence type="ECO:0000256" key="4">
    <source>
        <dbReference type="ARBA" id="ARBA00023002"/>
    </source>
</evidence>
<proteinExistence type="predicted"/>
<dbReference type="eggNOG" id="COG1053">
    <property type="taxonomic scope" value="Bacteria"/>
</dbReference>
<keyword evidence="5" id="KW-1133">Transmembrane helix</keyword>
<protein>
    <submittedName>
        <fullName evidence="7">Fumarate reductase/succinate dehydrogenase flavoprotein</fullName>
    </submittedName>
</protein>
<feature type="transmembrane region" description="Helical" evidence="5">
    <location>
        <begin position="29"/>
        <end position="50"/>
    </location>
</feature>
<dbReference type="EMBL" id="CP000250">
    <property type="protein sequence ID" value="ABD07788.1"/>
    <property type="molecule type" value="Genomic_DNA"/>
</dbReference>
<evidence type="ECO:0000256" key="2">
    <source>
        <dbReference type="ARBA" id="ARBA00022630"/>
    </source>
</evidence>
<dbReference type="InterPro" id="IPR003953">
    <property type="entry name" value="FAD-dep_OxRdtase_2_FAD-bd"/>
</dbReference>
<dbReference type="SUPFAM" id="SSF51905">
    <property type="entry name" value="FAD/NAD(P)-binding domain"/>
    <property type="match status" value="1"/>
</dbReference>
<comment type="cofactor">
    <cofactor evidence="1">
        <name>FAD</name>
        <dbReference type="ChEBI" id="CHEBI:57692"/>
    </cofactor>
</comment>
<dbReference type="Pfam" id="PF00890">
    <property type="entry name" value="FAD_binding_2"/>
    <property type="match status" value="1"/>
</dbReference>
<feature type="domain" description="FAD-dependent oxidoreductase 2 FAD-binding" evidence="6">
    <location>
        <begin position="28"/>
        <end position="565"/>
    </location>
</feature>
<accession>Q2IVH2</accession>
<dbReference type="AlphaFoldDB" id="Q2IVH2"/>
<gene>
    <name evidence="7" type="ordered locus">RPB_3090</name>
</gene>
<keyword evidence="4" id="KW-0560">Oxidoreductase</keyword>
<dbReference type="PANTHER" id="PTHR43400">
    <property type="entry name" value="FUMARATE REDUCTASE"/>
    <property type="match status" value="1"/>
</dbReference>
<dbReference type="SUPFAM" id="SSF56425">
    <property type="entry name" value="Succinate dehydrogenase/fumarate reductase flavoprotein, catalytic domain"/>
    <property type="match status" value="1"/>
</dbReference>
<evidence type="ECO:0000313" key="7">
    <source>
        <dbReference type="EMBL" id="ABD07788.1"/>
    </source>
</evidence>
<evidence type="ECO:0000256" key="3">
    <source>
        <dbReference type="ARBA" id="ARBA00022827"/>
    </source>
</evidence>
<dbReference type="InterPro" id="IPR027477">
    <property type="entry name" value="Succ_DH/fumarate_Rdtase_cat_sf"/>
</dbReference>
<reference evidence="7 8" key="1">
    <citation type="submission" date="2006-01" db="EMBL/GenBank/DDBJ databases">
        <title>Complete sequence of Rhodopseudomonas palustris HaA2.</title>
        <authorList>
            <consortium name="US DOE Joint Genome Institute"/>
            <person name="Copeland A."/>
            <person name="Lucas S."/>
            <person name="Lapidus A."/>
            <person name="Barry K."/>
            <person name="Detter J.C."/>
            <person name="Glavina T."/>
            <person name="Hammon N."/>
            <person name="Israni S."/>
            <person name="Pitluck S."/>
            <person name="Chain P."/>
            <person name="Malfatti S."/>
            <person name="Shin M."/>
            <person name="Vergez L."/>
            <person name="Schmutz J."/>
            <person name="Larimer F."/>
            <person name="Land M."/>
            <person name="Hauser L."/>
            <person name="Pelletier D.A."/>
            <person name="Kyrpides N."/>
            <person name="Anderson I."/>
            <person name="Oda Y."/>
            <person name="Harwood C.S."/>
            <person name="Richardson P."/>
        </authorList>
    </citation>
    <scope>NUCLEOTIDE SEQUENCE [LARGE SCALE GENOMIC DNA]</scope>
    <source>
        <strain evidence="7 8">HaA2</strain>
    </source>
</reference>
<dbReference type="Proteomes" id="UP000008809">
    <property type="component" value="Chromosome"/>
</dbReference>
<sequence>MRAVVDRTVRTIASPHQLGDIAESGSFDVIVVGAGAAGMSAALFAAMAGLKPLLVERTDRIGGTSAYSAGSAWIPNTHHAALVGADDSIDKAALYLRHSVGKESPESMRLAFLADGPRAVADLEQHSHVQFRARKLHPDYNSDLPGATLKGRVLEAAPFDGRKLGDLFDLVREPIPEFTVLGGMMVNQEDVLNFLAAGRSWKAFRHSAALLARHAIDRRSHRRGTRLMMGNALTARLLLSLRDRAVPMLLNTSVTAIETRDGGPLSVTIVQGGLSRTLTCRGGLISATGGFNRHPRLRTELLRKPVAQYCPGAPGHTGQLHDLLSELGAHYGADDRDSAFWAPVSVRKRADGETAVFPHFIFDRGRPGTITVNQSGRRFVNEALSYHPFTQAMLDADPISPSIPAFLIADETALRKYGLGIVRPGRWGRALFIRDGYLTRAETLAELATKLGISPADLTETVRRFNQFARTGIDQDFGRGSTDYQRITAGDMSHGPNPCLGALETAPFYAVRLFPGDIGAATGFVTDETACMLRQDGSRIEGLYACGNDMHSVMGGNYPGPGITLGPAIVFAHIAIRDIASRVTAGTEPAAAA</sequence>
<keyword evidence="2" id="KW-0285">Flavoprotein</keyword>
<dbReference type="InterPro" id="IPR050315">
    <property type="entry name" value="FAD-oxidoreductase_2"/>
</dbReference>
<dbReference type="KEGG" id="rpb:RPB_3090"/>
<keyword evidence="3" id="KW-0274">FAD</keyword>
<dbReference type="PANTHER" id="PTHR43400:SF10">
    <property type="entry name" value="3-OXOSTEROID 1-DEHYDROGENASE"/>
    <property type="match status" value="1"/>
</dbReference>
<evidence type="ECO:0000256" key="1">
    <source>
        <dbReference type="ARBA" id="ARBA00001974"/>
    </source>
</evidence>
<dbReference type="OrthoDB" id="3178130at2"/>
<dbReference type="GO" id="GO:0016491">
    <property type="term" value="F:oxidoreductase activity"/>
    <property type="evidence" value="ECO:0007669"/>
    <property type="project" value="UniProtKB-KW"/>
</dbReference>
<dbReference type="Gene3D" id="3.90.700.10">
    <property type="entry name" value="Succinate dehydrogenase/fumarate reductase flavoprotein, catalytic domain"/>
    <property type="match status" value="1"/>
</dbReference>
<dbReference type="GO" id="GO:0008202">
    <property type="term" value="P:steroid metabolic process"/>
    <property type="evidence" value="ECO:0007669"/>
    <property type="project" value="UniProtKB-ARBA"/>
</dbReference>
<keyword evidence="5" id="KW-0472">Membrane</keyword>